<proteinExistence type="predicted"/>
<name>A0A835FMX5_9POAL</name>
<organism evidence="3 4">
    <name type="scientific">Digitaria exilis</name>
    <dbReference type="NCBI Taxonomy" id="1010633"/>
    <lineage>
        <taxon>Eukaryota</taxon>
        <taxon>Viridiplantae</taxon>
        <taxon>Streptophyta</taxon>
        <taxon>Embryophyta</taxon>
        <taxon>Tracheophyta</taxon>
        <taxon>Spermatophyta</taxon>
        <taxon>Magnoliopsida</taxon>
        <taxon>Liliopsida</taxon>
        <taxon>Poales</taxon>
        <taxon>Poaceae</taxon>
        <taxon>PACMAD clade</taxon>
        <taxon>Panicoideae</taxon>
        <taxon>Panicodae</taxon>
        <taxon>Paniceae</taxon>
        <taxon>Anthephorinae</taxon>
        <taxon>Digitaria</taxon>
    </lineage>
</organism>
<feature type="region of interest" description="Disordered" evidence="1">
    <location>
        <begin position="467"/>
        <end position="491"/>
    </location>
</feature>
<dbReference type="EMBL" id="JACEFO010000520">
    <property type="protein sequence ID" value="KAF8766226.1"/>
    <property type="molecule type" value="Genomic_DNA"/>
</dbReference>
<reference evidence="3" key="1">
    <citation type="submission" date="2020-07" db="EMBL/GenBank/DDBJ databases">
        <title>Genome sequence and genetic diversity analysis of an under-domesticated orphan crop, white fonio (Digitaria exilis).</title>
        <authorList>
            <person name="Bennetzen J.L."/>
            <person name="Chen S."/>
            <person name="Ma X."/>
            <person name="Wang X."/>
            <person name="Yssel A.E.J."/>
            <person name="Chaluvadi S.R."/>
            <person name="Johnson M."/>
            <person name="Gangashetty P."/>
            <person name="Hamidou F."/>
            <person name="Sanogo M.D."/>
            <person name="Zwaenepoel A."/>
            <person name="Wallace J."/>
            <person name="Van De Peer Y."/>
            <person name="Van Deynze A."/>
        </authorList>
    </citation>
    <scope>NUCLEOTIDE SEQUENCE</scope>
    <source>
        <tissue evidence="3">Leaves</tissue>
    </source>
</reference>
<protein>
    <submittedName>
        <fullName evidence="3">Uncharacterized protein</fullName>
    </submittedName>
</protein>
<evidence type="ECO:0000256" key="2">
    <source>
        <dbReference type="SAM" id="Phobius"/>
    </source>
</evidence>
<dbReference type="AlphaFoldDB" id="A0A835FMX5"/>
<dbReference type="Proteomes" id="UP000636709">
    <property type="component" value="Unassembled WGS sequence"/>
</dbReference>
<feature type="region of interest" description="Disordered" evidence="1">
    <location>
        <begin position="163"/>
        <end position="254"/>
    </location>
</feature>
<feature type="compositionally biased region" description="Low complexity" evidence="1">
    <location>
        <begin position="280"/>
        <end position="308"/>
    </location>
</feature>
<evidence type="ECO:0000256" key="1">
    <source>
        <dbReference type="SAM" id="MobiDB-lite"/>
    </source>
</evidence>
<feature type="transmembrane region" description="Helical" evidence="2">
    <location>
        <begin position="93"/>
        <end position="117"/>
    </location>
</feature>
<sequence length="765" mass="82484">MDRRGWRGPNGNTDGGDRAQTSAVAAVAARFEPFAMGKGRDKDRLRTCPSCNPSSGVAPRKDNITGMELDLESGLGIKRGEPDAEEAEPFKTVLCCVDASVLVLCCILVTVAVVAFGNMPCRLALTAVAGTIFLVLVVAIQEASDNLSVRMFSSLVLLGSPRRSPKALRPGAVAEADENASPNLPVPAWAASPPRKKVLGERNDGGGGAGMEAAATPPPQQQPKPAPSPPTLTGRGAGVYDPKTNYTTTRPEFLRYDPERRREILLRMARAAEVEEDDCSSSASASVASEDDGGSAASDVAAASPVSSTRSSDSEAVIDDSDDEEEEENETPPRRGRWARRLFLLLVAMACSFVCMHCMNPATFPHHPEDGLDMSGPIGGMYAGDDHEVEELRLLGPVYMMGPEDVLEDTANQFVHGGSGNESSETVSDSELDVHETGVGIVSFERNDQSFEVSYLGANISLDSIGSSSTDTADMEEGNSGPVHQEEGEDHSNPLVLQLDSMEKAIESESDNVIDIKSLESEELNLDTELWQYENTAEAAKAVCSIVKFLWSPMEPHLLQILACLSAAGFVAAMFSYFQRSREMVVPAPQHMTSRSIAEVPVLVPRQIVQCPVPPPPQAVQLPVYSEQPTQPTVSVSEGLPGSLEVPIEFPLPNPDPFVRLKDHVQEPLPKTETFVRLKVPMDHGKLQQGDANNRNVDRSKPPVVEILGEFTFANSSRGRPIKNMNQYAEDAAVSELLEKDVDKMHMNSSIVQTPSVRGGRKEVM</sequence>
<dbReference type="PANTHER" id="PTHR34775:SF2">
    <property type="entry name" value="OS01G0765500 PROTEIN"/>
    <property type="match status" value="1"/>
</dbReference>
<feature type="region of interest" description="Disordered" evidence="1">
    <location>
        <begin position="273"/>
        <end position="334"/>
    </location>
</feature>
<feature type="transmembrane region" description="Helical" evidence="2">
    <location>
        <begin position="123"/>
        <end position="140"/>
    </location>
</feature>
<gene>
    <name evidence="3" type="ORF">HU200_007733</name>
</gene>
<keyword evidence="2" id="KW-1133">Transmembrane helix</keyword>
<feature type="transmembrane region" description="Helical" evidence="2">
    <location>
        <begin position="342"/>
        <end position="364"/>
    </location>
</feature>
<evidence type="ECO:0000313" key="3">
    <source>
        <dbReference type="EMBL" id="KAF8766226.1"/>
    </source>
</evidence>
<comment type="caution">
    <text evidence="3">The sequence shown here is derived from an EMBL/GenBank/DDBJ whole genome shotgun (WGS) entry which is preliminary data.</text>
</comment>
<dbReference type="PANTHER" id="PTHR34775">
    <property type="entry name" value="TRANSMEMBRANE PROTEIN"/>
    <property type="match status" value="1"/>
</dbReference>
<evidence type="ECO:0000313" key="4">
    <source>
        <dbReference type="Proteomes" id="UP000636709"/>
    </source>
</evidence>
<keyword evidence="4" id="KW-1185">Reference proteome</keyword>
<feature type="transmembrane region" description="Helical" evidence="2">
    <location>
        <begin position="558"/>
        <end position="578"/>
    </location>
</feature>
<keyword evidence="2" id="KW-0812">Transmembrane</keyword>
<dbReference type="OrthoDB" id="1938687at2759"/>
<accession>A0A835FMX5</accession>
<feature type="compositionally biased region" description="Pro residues" evidence="1">
    <location>
        <begin position="216"/>
        <end position="230"/>
    </location>
</feature>
<feature type="compositionally biased region" description="Acidic residues" evidence="1">
    <location>
        <begin position="316"/>
        <end position="330"/>
    </location>
</feature>
<feature type="region of interest" description="Disordered" evidence="1">
    <location>
        <begin position="1"/>
        <end position="20"/>
    </location>
</feature>
<keyword evidence="2" id="KW-0472">Membrane</keyword>